<dbReference type="PROSITE" id="PS50888">
    <property type="entry name" value="BHLH"/>
    <property type="match status" value="1"/>
</dbReference>
<dbReference type="PANTHER" id="PTHR15741:SF27">
    <property type="entry name" value="TRANSCRIPTION FACTOR AP-4"/>
    <property type="match status" value="1"/>
</dbReference>
<dbReference type="Proteomes" id="UP000504637">
    <property type="component" value="Unplaced"/>
</dbReference>
<dbReference type="InterPro" id="IPR011598">
    <property type="entry name" value="bHLH_dom"/>
</dbReference>
<dbReference type="AlphaFoldDB" id="A0A6J3MH87"/>
<evidence type="ECO:0000313" key="8">
    <source>
        <dbReference type="Proteomes" id="UP000504637"/>
    </source>
</evidence>
<organism evidence="9">
    <name type="scientific">Dissoconium aciculare CBS 342.82</name>
    <dbReference type="NCBI Taxonomy" id="1314786"/>
    <lineage>
        <taxon>Eukaryota</taxon>
        <taxon>Fungi</taxon>
        <taxon>Dikarya</taxon>
        <taxon>Ascomycota</taxon>
        <taxon>Pezizomycotina</taxon>
        <taxon>Dothideomycetes</taxon>
        <taxon>Dothideomycetidae</taxon>
        <taxon>Mycosphaerellales</taxon>
        <taxon>Dissoconiaceae</taxon>
        <taxon>Dissoconium</taxon>
    </lineage>
</organism>
<accession>A0A6J3MH87</accession>
<comment type="subcellular location">
    <subcellularLocation>
        <location evidence="1">Nucleus</location>
    </subcellularLocation>
</comment>
<dbReference type="InterPro" id="IPR052207">
    <property type="entry name" value="Max-like/E-box_TFs"/>
</dbReference>
<proteinExistence type="predicted"/>
<dbReference type="RefSeq" id="XP_033463293.1">
    <property type="nucleotide sequence ID" value="XM_033600475.1"/>
</dbReference>
<dbReference type="Pfam" id="PF00010">
    <property type="entry name" value="HLH"/>
    <property type="match status" value="1"/>
</dbReference>
<evidence type="ECO:0000256" key="6">
    <source>
        <dbReference type="SAM" id="MobiDB-lite"/>
    </source>
</evidence>
<dbReference type="GO" id="GO:0005634">
    <property type="term" value="C:nucleus"/>
    <property type="evidence" value="ECO:0007669"/>
    <property type="project" value="UniProtKB-SubCell"/>
</dbReference>
<dbReference type="PANTHER" id="PTHR15741">
    <property type="entry name" value="BASIC HELIX-LOOP-HELIX ZIP TRANSCRIPTION FACTOR"/>
    <property type="match status" value="1"/>
</dbReference>
<sequence>RKRKDKKQPRQNLSDKQKRENHIMSEKKRRQLIKTGYADLNKLVPALAGGKNGMSRSESL</sequence>
<dbReference type="SUPFAM" id="SSF47459">
    <property type="entry name" value="HLH, helix-loop-helix DNA-binding domain"/>
    <property type="match status" value="1"/>
</dbReference>
<keyword evidence="5" id="KW-0539">Nucleus</keyword>
<reference evidence="9" key="3">
    <citation type="submission" date="2025-08" db="UniProtKB">
        <authorList>
            <consortium name="RefSeq"/>
        </authorList>
    </citation>
    <scope>IDENTIFICATION</scope>
    <source>
        <strain evidence="9">CBS 342.82</strain>
    </source>
</reference>
<keyword evidence="8" id="KW-1185">Reference proteome</keyword>
<evidence type="ECO:0000256" key="5">
    <source>
        <dbReference type="ARBA" id="ARBA00023242"/>
    </source>
</evidence>
<dbReference type="Gene3D" id="4.10.280.10">
    <property type="entry name" value="Helix-loop-helix DNA-binding domain"/>
    <property type="match status" value="1"/>
</dbReference>
<feature type="compositionally biased region" description="Basic and acidic residues" evidence="6">
    <location>
        <begin position="13"/>
        <end position="26"/>
    </location>
</feature>
<protein>
    <recommendedName>
        <fullName evidence="7">BHLH domain-containing protein</fullName>
    </recommendedName>
</protein>
<dbReference type="OrthoDB" id="5778525at2759"/>
<reference evidence="9" key="2">
    <citation type="submission" date="2020-04" db="EMBL/GenBank/DDBJ databases">
        <authorList>
            <consortium name="NCBI Genome Project"/>
        </authorList>
    </citation>
    <scope>NUCLEOTIDE SEQUENCE</scope>
    <source>
        <strain evidence="9">CBS 342.82</strain>
    </source>
</reference>
<dbReference type="GeneID" id="54358275"/>
<dbReference type="GO" id="GO:0046983">
    <property type="term" value="F:protein dimerization activity"/>
    <property type="evidence" value="ECO:0007669"/>
    <property type="project" value="InterPro"/>
</dbReference>
<keyword evidence="3" id="KW-0238">DNA-binding</keyword>
<evidence type="ECO:0000256" key="4">
    <source>
        <dbReference type="ARBA" id="ARBA00023163"/>
    </source>
</evidence>
<keyword evidence="2" id="KW-0805">Transcription regulation</keyword>
<feature type="region of interest" description="Disordered" evidence="6">
    <location>
        <begin position="1"/>
        <end position="27"/>
    </location>
</feature>
<gene>
    <name evidence="9" type="ORF">K489DRAFT_303288</name>
</gene>
<dbReference type="GO" id="GO:0000978">
    <property type="term" value="F:RNA polymerase II cis-regulatory region sequence-specific DNA binding"/>
    <property type="evidence" value="ECO:0007669"/>
    <property type="project" value="TreeGrafter"/>
</dbReference>
<keyword evidence="4" id="KW-0804">Transcription</keyword>
<feature type="domain" description="BHLH" evidence="7">
    <location>
        <begin position="17"/>
        <end position="60"/>
    </location>
</feature>
<name>A0A6J3MH87_9PEZI</name>
<dbReference type="GO" id="GO:0000981">
    <property type="term" value="F:DNA-binding transcription factor activity, RNA polymerase II-specific"/>
    <property type="evidence" value="ECO:0007669"/>
    <property type="project" value="TreeGrafter"/>
</dbReference>
<evidence type="ECO:0000256" key="2">
    <source>
        <dbReference type="ARBA" id="ARBA00023015"/>
    </source>
</evidence>
<feature type="non-terminal residue" evidence="9">
    <location>
        <position position="1"/>
    </location>
</feature>
<evidence type="ECO:0000256" key="1">
    <source>
        <dbReference type="ARBA" id="ARBA00004123"/>
    </source>
</evidence>
<dbReference type="InterPro" id="IPR036638">
    <property type="entry name" value="HLH_DNA-bd_sf"/>
</dbReference>
<reference evidence="9" key="1">
    <citation type="submission" date="2020-01" db="EMBL/GenBank/DDBJ databases">
        <authorList>
            <consortium name="DOE Joint Genome Institute"/>
            <person name="Haridas S."/>
            <person name="Albert R."/>
            <person name="Binder M."/>
            <person name="Bloem J."/>
            <person name="Labutti K."/>
            <person name="Salamov A."/>
            <person name="Andreopoulos B."/>
            <person name="Baker S.E."/>
            <person name="Barry K."/>
            <person name="Bills G."/>
            <person name="Bluhm B.H."/>
            <person name="Cannon C."/>
            <person name="Castanera R."/>
            <person name="Culley D.E."/>
            <person name="Daum C."/>
            <person name="Ezra D."/>
            <person name="Gonzalez J.B."/>
            <person name="Henrissat B."/>
            <person name="Kuo A."/>
            <person name="Liang C."/>
            <person name="Lipzen A."/>
            <person name="Lutzoni F."/>
            <person name="Magnuson J."/>
            <person name="Mondo S."/>
            <person name="Nolan M."/>
            <person name="Ohm R."/>
            <person name="Pangilinan J."/>
            <person name="Park H.-J."/>
            <person name="Ramirez L."/>
            <person name="Alfaro M."/>
            <person name="Sun H."/>
            <person name="Tritt A."/>
            <person name="Yoshinaga Y."/>
            <person name="Zwiers L.-H."/>
            <person name="Turgeon B.G."/>
            <person name="Goodwin S.B."/>
            <person name="Spatafora J.W."/>
            <person name="Crous P.W."/>
            <person name="Grigoriev I.V."/>
        </authorList>
    </citation>
    <scope>NUCLEOTIDE SEQUENCE</scope>
    <source>
        <strain evidence="9">CBS 342.82</strain>
    </source>
</reference>
<evidence type="ECO:0000313" key="9">
    <source>
        <dbReference type="RefSeq" id="XP_033463293.1"/>
    </source>
</evidence>
<evidence type="ECO:0000259" key="7">
    <source>
        <dbReference type="PROSITE" id="PS50888"/>
    </source>
</evidence>
<evidence type="ECO:0000256" key="3">
    <source>
        <dbReference type="ARBA" id="ARBA00023125"/>
    </source>
</evidence>
<feature type="non-terminal residue" evidence="9">
    <location>
        <position position="60"/>
    </location>
</feature>